<evidence type="ECO:0008006" key="4">
    <source>
        <dbReference type="Google" id="ProtNLM"/>
    </source>
</evidence>
<feature type="chain" id="PRO_5019003941" description="Calx-beta domain-containing protein" evidence="1">
    <location>
        <begin position="21"/>
        <end position="288"/>
    </location>
</feature>
<keyword evidence="1" id="KW-0732">Signal</keyword>
<sequence>MNYFKLLTIFLLSFTMIACSNDENFNTQEATVEFQSAEIEVKELTSILNLPIVVKGERNGLIKVHVILKENNSGFESEKAILITEDHLSIPMRTESVNVETLLSIANEQIVQNRSFSIAIADVEGATAGSINTCKINIVENSPIEGKYSMEGKSQLPTPTGVTGYACTLTSVDNTFQQIYLDFGHGGAAIADVEETGSEGEYKLTITASQPVGMYSNNRVELTHKQISGGMWVKTSDPITGIYKDKVISFEVGHALGLEIPALNSWLGLVGSYTDDNGKSVPLKFIKQ</sequence>
<dbReference type="Proteomes" id="UP000284379">
    <property type="component" value="Unassembled WGS sequence"/>
</dbReference>
<proteinExistence type="predicted"/>
<evidence type="ECO:0000313" key="2">
    <source>
        <dbReference type="EMBL" id="RHB33826.1"/>
    </source>
</evidence>
<accession>A0A413VJR9</accession>
<dbReference type="RefSeq" id="WP_122201885.1">
    <property type="nucleotide sequence ID" value="NZ_CABJFV010000013.1"/>
</dbReference>
<dbReference type="PROSITE" id="PS51257">
    <property type="entry name" value="PROKAR_LIPOPROTEIN"/>
    <property type="match status" value="1"/>
</dbReference>
<dbReference type="EMBL" id="QSGO01000013">
    <property type="protein sequence ID" value="RHB33826.1"/>
    <property type="molecule type" value="Genomic_DNA"/>
</dbReference>
<evidence type="ECO:0000313" key="3">
    <source>
        <dbReference type="Proteomes" id="UP000284379"/>
    </source>
</evidence>
<protein>
    <recommendedName>
        <fullName evidence="4">Calx-beta domain-containing protein</fullName>
    </recommendedName>
</protein>
<organism evidence="2 3">
    <name type="scientific">Bacteroides nordii</name>
    <dbReference type="NCBI Taxonomy" id="291645"/>
    <lineage>
        <taxon>Bacteria</taxon>
        <taxon>Pseudomonadati</taxon>
        <taxon>Bacteroidota</taxon>
        <taxon>Bacteroidia</taxon>
        <taxon>Bacteroidales</taxon>
        <taxon>Bacteroidaceae</taxon>
        <taxon>Bacteroides</taxon>
    </lineage>
</organism>
<reference evidence="2 3" key="1">
    <citation type="submission" date="2018-08" db="EMBL/GenBank/DDBJ databases">
        <title>A genome reference for cultivated species of the human gut microbiota.</title>
        <authorList>
            <person name="Zou Y."/>
            <person name="Xue W."/>
            <person name="Luo G."/>
        </authorList>
    </citation>
    <scope>NUCLEOTIDE SEQUENCE [LARGE SCALE GENOMIC DNA]</scope>
    <source>
        <strain evidence="2 3">AM40-30BH</strain>
    </source>
</reference>
<feature type="signal peptide" evidence="1">
    <location>
        <begin position="1"/>
        <end position="20"/>
    </location>
</feature>
<evidence type="ECO:0000256" key="1">
    <source>
        <dbReference type="SAM" id="SignalP"/>
    </source>
</evidence>
<name>A0A413VJR9_9BACE</name>
<dbReference type="AlphaFoldDB" id="A0A413VJR9"/>
<gene>
    <name evidence="2" type="ORF">DW888_15160</name>
</gene>
<comment type="caution">
    <text evidence="2">The sequence shown here is derived from an EMBL/GenBank/DDBJ whole genome shotgun (WGS) entry which is preliminary data.</text>
</comment>